<evidence type="ECO:0000256" key="2">
    <source>
        <dbReference type="ARBA" id="ARBA00022692"/>
    </source>
</evidence>
<keyword evidence="6 7" id="KW-0472">Membrane</keyword>
<dbReference type="GO" id="GO:0016887">
    <property type="term" value="F:ATP hydrolysis activity"/>
    <property type="evidence" value="ECO:0007669"/>
    <property type="project" value="InterPro"/>
</dbReference>
<dbReference type="AlphaFoldDB" id="A0A1G9P3Y2"/>
<dbReference type="SUPFAM" id="SSF90123">
    <property type="entry name" value="ABC transporter transmembrane region"/>
    <property type="match status" value="1"/>
</dbReference>
<dbReference type="PROSITE" id="PS50929">
    <property type="entry name" value="ABC_TM1F"/>
    <property type="match status" value="1"/>
</dbReference>
<evidence type="ECO:0000256" key="5">
    <source>
        <dbReference type="ARBA" id="ARBA00022989"/>
    </source>
</evidence>
<dbReference type="Gene3D" id="1.20.1560.10">
    <property type="entry name" value="ABC transporter type 1, transmembrane domain"/>
    <property type="match status" value="1"/>
</dbReference>
<sequence>MTAPDHRPLAAGMVRAIALACRSAPSAMACYLALTLLTAAFPVAIAWLTKLTLDTVVTAASVSAVAGLVAGLAAAGLANAAVPYATQYLRGEIDRKVGLAAQDELFTALDRTVGVSRLEDPAYLDRLRLAQQSASSPGRMVDCVLGFVRGLLTLAGFVGSLLVINAMITVIVLAAGVPALTMSVRLSRLRAAMLLSISPTERREFFYADLLTSVNAAREVRLFGLGGFLRGRMLADRVAANDARRRLDRREQSVQAALATLSAAVSGAGLAWTVFAAVQGQLTVGDVSMFVAAVMGVQGAVDSVVDAIAGGHQQLMMFGHYAAVVDDGPDLPTSARRRAGTPLRHGIELRDVWFRYSDGHPWVLRGVNLFLPAGTTLALVGHNGSGKSTIVKLICRFYDPTKGAVLWDGVDIRDMDPADLRERIGAVFQDFMAYDFSAADNVALGDLTALGDRDRIERAAATAGVHETLRGLPLGYDTLLTRLFFSGSGDDDAQTGVVLSGGQWQRVALARAFLRRSRDLMILDEPSAGLDAEAEHDIHTRLRMIRSGRTSLLISHRLGAVRDADLIVMLDGGAVLERGTHDELIAAGGTYARMFRLQAQGYGETAARRPEGFPR</sequence>
<feature type="transmembrane region" description="Helical" evidence="7">
    <location>
        <begin position="31"/>
        <end position="49"/>
    </location>
</feature>
<dbReference type="Gene3D" id="3.40.50.300">
    <property type="entry name" value="P-loop containing nucleotide triphosphate hydrolases"/>
    <property type="match status" value="1"/>
</dbReference>
<feature type="transmembrane region" description="Helical" evidence="7">
    <location>
        <begin position="254"/>
        <end position="275"/>
    </location>
</feature>
<evidence type="ECO:0000256" key="3">
    <source>
        <dbReference type="ARBA" id="ARBA00022741"/>
    </source>
</evidence>
<feature type="transmembrane region" description="Helical" evidence="7">
    <location>
        <begin position="56"/>
        <end position="78"/>
    </location>
</feature>
<protein>
    <submittedName>
        <fullName evidence="10">ATP-binding cassette, subfamily B</fullName>
    </submittedName>
</protein>
<keyword evidence="2 7" id="KW-0812">Transmembrane</keyword>
<keyword evidence="3" id="KW-0547">Nucleotide-binding</keyword>
<dbReference type="PROSITE" id="PS50893">
    <property type="entry name" value="ABC_TRANSPORTER_2"/>
    <property type="match status" value="1"/>
</dbReference>
<dbReference type="InterPro" id="IPR017871">
    <property type="entry name" value="ABC_transporter-like_CS"/>
</dbReference>
<feature type="transmembrane region" description="Helical" evidence="7">
    <location>
        <begin position="154"/>
        <end position="180"/>
    </location>
</feature>
<organism evidence="10 11">
    <name type="scientific">Nonomuraea maritima</name>
    <dbReference type="NCBI Taxonomy" id="683260"/>
    <lineage>
        <taxon>Bacteria</taxon>
        <taxon>Bacillati</taxon>
        <taxon>Actinomycetota</taxon>
        <taxon>Actinomycetes</taxon>
        <taxon>Streptosporangiales</taxon>
        <taxon>Streptosporangiaceae</taxon>
        <taxon>Nonomuraea</taxon>
    </lineage>
</organism>
<dbReference type="InterPro" id="IPR003439">
    <property type="entry name" value="ABC_transporter-like_ATP-bd"/>
</dbReference>
<dbReference type="RefSeq" id="WP_090772927.1">
    <property type="nucleotide sequence ID" value="NZ_FNFB01000033.1"/>
</dbReference>
<comment type="subcellular location">
    <subcellularLocation>
        <location evidence="1">Cell membrane</location>
        <topology evidence="1">Multi-pass membrane protein</topology>
    </subcellularLocation>
</comment>
<dbReference type="PANTHER" id="PTHR24221">
    <property type="entry name" value="ATP-BINDING CASSETTE SUB-FAMILY B"/>
    <property type="match status" value="1"/>
</dbReference>
<proteinExistence type="predicted"/>
<dbReference type="GO" id="GO:0005886">
    <property type="term" value="C:plasma membrane"/>
    <property type="evidence" value="ECO:0007669"/>
    <property type="project" value="UniProtKB-SubCell"/>
</dbReference>
<reference evidence="10 11" key="1">
    <citation type="submission" date="2016-10" db="EMBL/GenBank/DDBJ databases">
        <authorList>
            <person name="de Groot N.N."/>
        </authorList>
    </citation>
    <scope>NUCLEOTIDE SEQUENCE [LARGE SCALE GENOMIC DNA]</scope>
    <source>
        <strain evidence="10 11">CGMCC 4.5681</strain>
    </source>
</reference>
<feature type="domain" description="ABC transporter" evidence="8">
    <location>
        <begin position="347"/>
        <end position="597"/>
    </location>
</feature>
<dbReference type="InterPro" id="IPR011527">
    <property type="entry name" value="ABC1_TM_dom"/>
</dbReference>
<dbReference type="GO" id="GO:0005524">
    <property type="term" value="F:ATP binding"/>
    <property type="evidence" value="ECO:0007669"/>
    <property type="project" value="UniProtKB-KW"/>
</dbReference>
<dbReference type="InterPro" id="IPR036640">
    <property type="entry name" value="ABC1_TM_sf"/>
</dbReference>
<keyword evidence="4 10" id="KW-0067">ATP-binding</keyword>
<keyword evidence="11" id="KW-1185">Reference proteome</keyword>
<dbReference type="STRING" id="683260.SAMN05421874_1337"/>
<dbReference type="PANTHER" id="PTHR24221:SF654">
    <property type="entry name" value="ATP-BINDING CASSETTE SUB-FAMILY B MEMBER 6"/>
    <property type="match status" value="1"/>
</dbReference>
<evidence type="ECO:0000313" key="11">
    <source>
        <dbReference type="Proteomes" id="UP000198683"/>
    </source>
</evidence>
<dbReference type="SMART" id="SM00382">
    <property type="entry name" value="AAA"/>
    <property type="match status" value="1"/>
</dbReference>
<dbReference type="Pfam" id="PF00005">
    <property type="entry name" value="ABC_tran"/>
    <property type="match status" value="1"/>
</dbReference>
<dbReference type="PROSITE" id="PS00211">
    <property type="entry name" value="ABC_TRANSPORTER_1"/>
    <property type="match status" value="1"/>
</dbReference>
<dbReference type="InterPro" id="IPR003593">
    <property type="entry name" value="AAA+_ATPase"/>
</dbReference>
<gene>
    <name evidence="10" type="ORF">SAMN05421874_1337</name>
</gene>
<dbReference type="GO" id="GO:0140359">
    <property type="term" value="F:ABC-type transporter activity"/>
    <property type="evidence" value="ECO:0007669"/>
    <property type="project" value="InterPro"/>
</dbReference>
<evidence type="ECO:0000259" key="9">
    <source>
        <dbReference type="PROSITE" id="PS50929"/>
    </source>
</evidence>
<feature type="domain" description="ABC transmembrane type-1" evidence="9">
    <location>
        <begin position="32"/>
        <end position="313"/>
    </location>
</feature>
<evidence type="ECO:0000259" key="8">
    <source>
        <dbReference type="PROSITE" id="PS50893"/>
    </source>
</evidence>
<name>A0A1G9P3Y2_9ACTN</name>
<evidence type="ECO:0000256" key="6">
    <source>
        <dbReference type="ARBA" id="ARBA00023136"/>
    </source>
</evidence>
<dbReference type="EMBL" id="FNFB01000033">
    <property type="protein sequence ID" value="SDL92937.1"/>
    <property type="molecule type" value="Genomic_DNA"/>
</dbReference>
<dbReference type="Proteomes" id="UP000198683">
    <property type="component" value="Unassembled WGS sequence"/>
</dbReference>
<evidence type="ECO:0000256" key="4">
    <source>
        <dbReference type="ARBA" id="ARBA00022840"/>
    </source>
</evidence>
<dbReference type="SUPFAM" id="SSF52540">
    <property type="entry name" value="P-loop containing nucleoside triphosphate hydrolases"/>
    <property type="match status" value="1"/>
</dbReference>
<evidence type="ECO:0000313" key="10">
    <source>
        <dbReference type="EMBL" id="SDL92937.1"/>
    </source>
</evidence>
<dbReference type="GO" id="GO:0034040">
    <property type="term" value="F:ATPase-coupled lipid transmembrane transporter activity"/>
    <property type="evidence" value="ECO:0007669"/>
    <property type="project" value="TreeGrafter"/>
</dbReference>
<keyword evidence="5 7" id="KW-1133">Transmembrane helix</keyword>
<accession>A0A1G9P3Y2</accession>
<dbReference type="InterPro" id="IPR039421">
    <property type="entry name" value="Type_1_exporter"/>
</dbReference>
<evidence type="ECO:0000256" key="1">
    <source>
        <dbReference type="ARBA" id="ARBA00004651"/>
    </source>
</evidence>
<dbReference type="InterPro" id="IPR027417">
    <property type="entry name" value="P-loop_NTPase"/>
</dbReference>
<evidence type="ECO:0000256" key="7">
    <source>
        <dbReference type="SAM" id="Phobius"/>
    </source>
</evidence>
<dbReference type="OrthoDB" id="9806127at2"/>